<evidence type="ECO:0000313" key="2">
    <source>
        <dbReference type="EMBL" id="KAK8846157.1"/>
    </source>
</evidence>
<evidence type="ECO:0000313" key="3">
    <source>
        <dbReference type="Proteomes" id="UP001470230"/>
    </source>
</evidence>
<organism evidence="2 3">
    <name type="scientific">Tritrichomonas musculus</name>
    <dbReference type="NCBI Taxonomy" id="1915356"/>
    <lineage>
        <taxon>Eukaryota</taxon>
        <taxon>Metamonada</taxon>
        <taxon>Parabasalia</taxon>
        <taxon>Tritrichomonadida</taxon>
        <taxon>Tritrichomonadidae</taxon>
        <taxon>Tritrichomonas</taxon>
    </lineage>
</organism>
<feature type="region of interest" description="Disordered" evidence="1">
    <location>
        <begin position="393"/>
        <end position="415"/>
    </location>
</feature>
<evidence type="ECO:0000256" key="1">
    <source>
        <dbReference type="SAM" id="MobiDB-lite"/>
    </source>
</evidence>
<name>A0ABR2HFE0_9EUKA</name>
<dbReference type="Proteomes" id="UP001470230">
    <property type="component" value="Unassembled WGS sequence"/>
</dbReference>
<comment type="caution">
    <text evidence="2">The sequence shown here is derived from an EMBL/GenBank/DDBJ whole genome shotgun (WGS) entry which is preliminary data.</text>
</comment>
<feature type="compositionally biased region" description="Low complexity" evidence="1">
    <location>
        <begin position="399"/>
        <end position="412"/>
    </location>
</feature>
<reference evidence="2 3" key="1">
    <citation type="submission" date="2024-04" db="EMBL/GenBank/DDBJ databases">
        <title>Tritrichomonas musculus Genome.</title>
        <authorList>
            <person name="Alves-Ferreira E."/>
            <person name="Grigg M."/>
            <person name="Lorenzi H."/>
            <person name="Galac M."/>
        </authorList>
    </citation>
    <scope>NUCLEOTIDE SEQUENCE [LARGE SCALE GENOMIC DNA]</scope>
    <source>
        <strain evidence="2 3">EAF2021</strain>
    </source>
</reference>
<proteinExistence type="predicted"/>
<gene>
    <name evidence="2" type="ORF">M9Y10_020162</name>
</gene>
<keyword evidence="3" id="KW-1185">Reference proteome</keyword>
<sequence>MDGEDPPNIFDAKKHLLELLSISLSPDLDIKTIRAFYHFCFNDNPLSFKPILENGFFSNVSEVIIQNCVNYLNNQRSNSKNQNNPDKSQKFYLDDKSNAVLGRIATITFNSFYNCPKESMESINFLPDLLYFCYNPSVCSLFEKLLTGNTRFLGIQNWLVNDAHIGSKIVEVIKFFKSNDTYITNDEDDDYTLNIASMYKLLSYGLVSPNIGKYFRSDLCVSIITETMNSNDKQRIKDAQWHSAVCLINSDISLKILPLVEIAVKNLINPTDRLTREIVQCISFLTLMLKYLPFQTAKVLSDPSYQIFSVIMRIAIQFSSSSALHFSFRSFVINCVKNRLLMPEVIHAYIPFFIAEIRNRNHYLNQLEIQENWKSSPIKSSVEFVNHEELKKNKNSQINSTDNKNSNSNSENVLLSGADDYSSHPKFKESSQNGLFYATCWDLLIKIDNISLYSTSLSKKSVKISKSPSITSNKISSLPKKKSLFSNLSSKFQKNYDQKCNDDNSNTNNISVANDNNASTNIFDNITADSISCKPCDIQNELSKISDFDLFVRDELKSYVKLIESSYGGPLPIIPTDQQQPSLYSKL</sequence>
<accession>A0ABR2HFE0</accession>
<dbReference type="EMBL" id="JAPFFF010000029">
    <property type="protein sequence ID" value="KAK8846157.1"/>
    <property type="molecule type" value="Genomic_DNA"/>
</dbReference>
<protein>
    <submittedName>
        <fullName evidence="2">Uncharacterized protein</fullName>
    </submittedName>
</protein>